<dbReference type="Gene3D" id="3.30.40.10">
    <property type="entry name" value="Zinc/RING finger domain, C3HC4 (zinc finger)"/>
    <property type="match status" value="1"/>
</dbReference>
<feature type="domain" description="RING-type" evidence="8">
    <location>
        <begin position="63"/>
        <end position="124"/>
    </location>
</feature>
<comment type="caution">
    <text evidence="10">The sequence shown here is derived from an EMBL/GenBank/DDBJ whole genome shotgun (WGS) entry which is preliminary data.</text>
</comment>
<reference evidence="10 11" key="1">
    <citation type="submission" date="2018-10" db="EMBL/GenBank/DDBJ databases">
        <title>Fifty Aureobasidium pullulans genomes reveal a recombining polyextremotolerant generalist.</title>
        <authorList>
            <person name="Gostincar C."/>
            <person name="Turk M."/>
            <person name="Zajc J."/>
            <person name="Gunde-Cimerman N."/>
        </authorList>
    </citation>
    <scope>NUCLEOTIDE SEQUENCE [LARGE SCALE GENOMIC DNA]</scope>
    <source>
        <strain evidence="10 11">EXF-6604</strain>
    </source>
</reference>
<evidence type="ECO:0000256" key="4">
    <source>
        <dbReference type="ARBA" id="ARBA00023242"/>
    </source>
</evidence>
<dbReference type="InterPro" id="IPR018957">
    <property type="entry name" value="Znf_C3HC4_RING-type"/>
</dbReference>
<dbReference type="InterPro" id="IPR013083">
    <property type="entry name" value="Znf_RING/FYVE/PHD"/>
</dbReference>
<dbReference type="PROSITE" id="PS51037">
    <property type="entry name" value="YEATS"/>
    <property type="match status" value="1"/>
</dbReference>
<organism evidence="10 11">
    <name type="scientific">Aureobasidium pullulans</name>
    <name type="common">Black yeast</name>
    <name type="synonym">Pullularia pullulans</name>
    <dbReference type="NCBI Taxonomy" id="5580"/>
    <lineage>
        <taxon>Eukaryota</taxon>
        <taxon>Fungi</taxon>
        <taxon>Dikarya</taxon>
        <taxon>Ascomycota</taxon>
        <taxon>Pezizomycotina</taxon>
        <taxon>Dothideomycetes</taxon>
        <taxon>Dothideomycetidae</taxon>
        <taxon>Dothideales</taxon>
        <taxon>Saccotheciaceae</taxon>
        <taxon>Aureobasidium</taxon>
    </lineage>
</organism>
<dbReference type="PANTHER" id="PTHR15898:SF13">
    <property type="entry name" value="BIFUNCTIONAL APOPTOSIS REGULATOR"/>
    <property type="match status" value="1"/>
</dbReference>
<gene>
    <name evidence="10" type="ORF">D6D01_10210</name>
</gene>
<dbReference type="EMBL" id="QZBD01000881">
    <property type="protein sequence ID" value="THY03540.1"/>
    <property type="molecule type" value="Genomic_DNA"/>
</dbReference>
<keyword evidence="2 5" id="KW-0863">Zinc-finger</keyword>
<dbReference type="GO" id="GO:0043161">
    <property type="term" value="P:proteasome-mediated ubiquitin-dependent protein catabolic process"/>
    <property type="evidence" value="ECO:0007669"/>
    <property type="project" value="TreeGrafter"/>
</dbReference>
<feature type="compositionally biased region" description="Acidic residues" evidence="7">
    <location>
        <begin position="319"/>
        <end position="359"/>
    </location>
</feature>
<name>A0A4S9JQ97_AURPU</name>
<dbReference type="PROSITE" id="PS50089">
    <property type="entry name" value="ZF_RING_2"/>
    <property type="match status" value="1"/>
</dbReference>
<evidence type="ECO:0000256" key="6">
    <source>
        <dbReference type="PROSITE-ProRule" id="PRU00376"/>
    </source>
</evidence>
<dbReference type="SUPFAM" id="SSF57850">
    <property type="entry name" value="RING/U-box"/>
    <property type="match status" value="1"/>
</dbReference>
<dbReference type="Pfam" id="PF00097">
    <property type="entry name" value="zf-C3HC4"/>
    <property type="match status" value="1"/>
</dbReference>
<dbReference type="PANTHER" id="PTHR15898">
    <property type="entry name" value="BIFUNCTIONAL APOPTOSIS REGULATOR"/>
    <property type="match status" value="1"/>
</dbReference>
<dbReference type="GO" id="GO:0061630">
    <property type="term" value="F:ubiquitin protein ligase activity"/>
    <property type="evidence" value="ECO:0007669"/>
    <property type="project" value="TreeGrafter"/>
</dbReference>
<feature type="region of interest" description="Disordered" evidence="7">
    <location>
        <begin position="1"/>
        <end position="51"/>
    </location>
</feature>
<dbReference type="Proteomes" id="UP000306584">
    <property type="component" value="Unassembled WGS sequence"/>
</dbReference>
<dbReference type="SMART" id="SM00184">
    <property type="entry name" value="RING"/>
    <property type="match status" value="1"/>
</dbReference>
<evidence type="ECO:0000256" key="7">
    <source>
        <dbReference type="SAM" id="MobiDB-lite"/>
    </source>
</evidence>
<feature type="region of interest" description="Disordered" evidence="7">
    <location>
        <begin position="294"/>
        <end position="359"/>
    </location>
</feature>
<dbReference type="AlphaFoldDB" id="A0A4S9JQ97"/>
<dbReference type="PROSITE" id="PS00518">
    <property type="entry name" value="ZF_RING_1"/>
    <property type="match status" value="1"/>
</dbReference>
<accession>A0A4S9JQ97</accession>
<dbReference type="InterPro" id="IPR017907">
    <property type="entry name" value="Znf_RING_CS"/>
</dbReference>
<dbReference type="InterPro" id="IPR038704">
    <property type="entry name" value="YEAST_sf"/>
</dbReference>
<evidence type="ECO:0000256" key="2">
    <source>
        <dbReference type="ARBA" id="ARBA00022771"/>
    </source>
</evidence>
<evidence type="ECO:0000256" key="3">
    <source>
        <dbReference type="ARBA" id="ARBA00022833"/>
    </source>
</evidence>
<evidence type="ECO:0000313" key="11">
    <source>
        <dbReference type="Proteomes" id="UP000306584"/>
    </source>
</evidence>
<comment type="subcellular location">
    <subcellularLocation>
        <location evidence="6">Nucleus</location>
    </subcellularLocation>
</comment>
<keyword evidence="1" id="KW-0479">Metal-binding</keyword>
<sequence>MRQRDSRSMSPRRERLNTSESHDATRSDSRHMREDRDRPADSPKDANLDAKHKDEIVSDDDLCPVCHLLLYNPVTTRCNHTLCATCMAHWADVSMTSQMTILAPSSSPSMFSGADTEARCPMCRTPTNATQNPDLTAQLQQKYPITYPARAAEETTEDDPNNGTIETLTLCIGNSHKLVSPGPDSHNMHEWTFFVRPSRRDIVAGVEIQLHPTFRPPTIYCKSAPYEIRRKGWGYFTITVSVDLKKGWSWVSEDAEEVPFRGDDAKARLPLDWTLDFAGHEGKGSMGRCRLKVRKEGDGERREREEEDRANDGRWEVEMVNDDEVEEEEDGEGEEGEEGEEEEEEMFEGISDVSDDSDE</sequence>
<feature type="domain" description="YEATS" evidence="9">
    <location>
        <begin position="135"/>
        <end position="359"/>
    </location>
</feature>
<dbReference type="Pfam" id="PF03366">
    <property type="entry name" value="YEATS"/>
    <property type="match status" value="1"/>
</dbReference>
<dbReference type="InterPro" id="IPR055129">
    <property type="entry name" value="YEATS_dom"/>
</dbReference>
<evidence type="ECO:0000256" key="1">
    <source>
        <dbReference type="ARBA" id="ARBA00022723"/>
    </source>
</evidence>
<dbReference type="GO" id="GO:0005634">
    <property type="term" value="C:nucleus"/>
    <property type="evidence" value="ECO:0007669"/>
    <property type="project" value="UniProtKB-SubCell"/>
</dbReference>
<feature type="compositionally biased region" description="Basic and acidic residues" evidence="7">
    <location>
        <begin position="294"/>
        <end position="304"/>
    </location>
</feature>
<dbReference type="GO" id="GO:0008270">
    <property type="term" value="F:zinc ion binding"/>
    <property type="evidence" value="ECO:0007669"/>
    <property type="project" value="UniProtKB-KW"/>
</dbReference>
<evidence type="ECO:0000256" key="5">
    <source>
        <dbReference type="PROSITE-ProRule" id="PRU00175"/>
    </source>
</evidence>
<evidence type="ECO:0000259" key="8">
    <source>
        <dbReference type="PROSITE" id="PS50089"/>
    </source>
</evidence>
<keyword evidence="3" id="KW-0862">Zinc</keyword>
<evidence type="ECO:0000313" key="10">
    <source>
        <dbReference type="EMBL" id="THY03540.1"/>
    </source>
</evidence>
<evidence type="ECO:0000259" key="9">
    <source>
        <dbReference type="PROSITE" id="PS51037"/>
    </source>
</evidence>
<protein>
    <submittedName>
        <fullName evidence="10">Uncharacterized protein</fullName>
    </submittedName>
</protein>
<keyword evidence="4 6" id="KW-0539">Nucleus</keyword>
<dbReference type="InterPro" id="IPR001841">
    <property type="entry name" value="Znf_RING"/>
</dbReference>
<dbReference type="Gene3D" id="2.60.40.1970">
    <property type="entry name" value="YEATS domain"/>
    <property type="match status" value="1"/>
</dbReference>
<proteinExistence type="predicted"/>